<evidence type="ECO:0000313" key="5">
    <source>
        <dbReference type="EMBL" id="AIZ43594.1"/>
    </source>
</evidence>
<evidence type="ECO:0000256" key="3">
    <source>
        <dbReference type="ARBA" id="ARBA00022553"/>
    </source>
</evidence>
<gene>
    <name evidence="5" type="ORF">M666_19805</name>
</gene>
<sequence>MNLEHRLTLILNPVDKILSSFNTDPDVIKESAISIQRSARRLLHLVNQLLDYRKMDVGMAPLQLENGDAVKFCGDIFALFKGLAAKKSIEYQFITESKHITSLFDFDKLEKIITNLISNAIKFTDYGGEISVFINEVKVDKANTNLLLFKKNEGENYLEIIVKDTGVGLNKEQLKKYLFTFYNVDVTKTGTGIGLNFTKALVELHGGEIFVESEYLKEVSSWCVCLWI</sequence>
<dbReference type="EC" id="2.7.13.3" evidence="2"/>
<keyword evidence="3" id="KW-0597">Phosphoprotein</keyword>
<evidence type="ECO:0000259" key="4">
    <source>
        <dbReference type="PROSITE" id="PS50109"/>
    </source>
</evidence>
<dbReference type="PRINTS" id="PR00344">
    <property type="entry name" value="BCTRLSENSOR"/>
</dbReference>
<dbReference type="Gene3D" id="3.30.565.10">
    <property type="entry name" value="Histidine kinase-like ATPase, C-terminal domain"/>
    <property type="match status" value="1"/>
</dbReference>
<proteinExistence type="predicted"/>
<reference evidence="5 6" key="1">
    <citation type="journal article" date="2014" name="Environ. Microbiol.">
        <title>Contrasting genomic patterns and infection strategies of two co-existing Bacteroidetes podovirus genera.</title>
        <authorList>
            <person name="Holmfeldt K."/>
            <person name="Howard-Varona C."/>
            <person name="Solonenko N."/>
            <person name="Sullivan M.B."/>
        </authorList>
    </citation>
    <scope>NUCLEOTIDE SEQUENCE [LARGE SCALE GENOMIC DNA]</scope>
    <source>
        <strain evidence="5 6">18</strain>
    </source>
</reference>
<dbReference type="EMBL" id="CP009976">
    <property type="protein sequence ID" value="AIZ43594.1"/>
    <property type="molecule type" value="Genomic_DNA"/>
</dbReference>
<dbReference type="GO" id="GO:0000155">
    <property type="term" value="F:phosphorelay sensor kinase activity"/>
    <property type="evidence" value="ECO:0007669"/>
    <property type="project" value="InterPro"/>
</dbReference>
<dbReference type="KEGG" id="cbat:M666_19805"/>
<comment type="catalytic activity">
    <reaction evidence="1">
        <text>ATP + protein L-histidine = ADP + protein N-phospho-L-histidine.</text>
        <dbReference type="EC" id="2.7.13.3"/>
    </reaction>
</comment>
<dbReference type="PANTHER" id="PTHR43547">
    <property type="entry name" value="TWO-COMPONENT HISTIDINE KINASE"/>
    <property type="match status" value="1"/>
</dbReference>
<protein>
    <recommendedName>
        <fullName evidence="2">histidine kinase</fullName>
        <ecNumber evidence="2">2.7.13.3</ecNumber>
    </recommendedName>
</protein>
<accession>A0AAU8S741</accession>
<dbReference type="Pfam" id="PF02518">
    <property type="entry name" value="HATPase_c"/>
    <property type="match status" value="1"/>
</dbReference>
<dbReference type="AlphaFoldDB" id="A0AAU8S741"/>
<dbReference type="SUPFAM" id="SSF55874">
    <property type="entry name" value="ATPase domain of HSP90 chaperone/DNA topoisomerase II/histidine kinase"/>
    <property type="match status" value="1"/>
</dbReference>
<dbReference type="InterPro" id="IPR005467">
    <property type="entry name" value="His_kinase_dom"/>
</dbReference>
<organism evidence="5 6">
    <name type="scientific">Cellulophaga baltica 18</name>
    <dbReference type="NCBI Taxonomy" id="1348584"/>
    <lineage>
        <taxon>Bacteria</taxon>
        <taxon>Pseudomonadati</taxon>
        <taxon>Bacteroidota</taxon>
        <taxon>Flavobacteriia</taxon>
        <taxon>Flavobacteriales</taxon>
        <taxon>Flavobacteriaceae</taxon>
        <taxon>Cellulophaga</taxon>
    </lineage>
</organism>
<dbReference type="GeneID" id="78063101"/>
<dbReference type="CDD" id="cd00082">
    <property type="entry name" value="HisKA"/>
    <property type="match status" value="1"/>
</dbReference>
<evidence type="ECO:0000313" key="6">
    <source>
        <dbReference type="Proteomes" id="UP000030786"/>
    </source>
</evidence>
<dbReference type="PANTHER" id="PTHR43547:SF2">
    <property type="entry name" value="HYBRID SIGNAL TRANSDUCTION HISTIDINE KINASE C"/>
    <property type="match status" value="1"/>
</dbReference>
<dbReference type="Proteomes" id="UP000030786">
    <property type="component" value="Chromosome"/>
</dbReference>
<dbReference type="InterPro" id="IPR036890">
    <property type="entry name" value="HATPase_C_sf"/>
</dbReference>
<dbReference type="Gene3D" id="1.10.287.130">
    <property type="match status" value="1"/>
</dbReference>
<evidence type="ECO:0000256" key="1">
    <source>
        <dbReference type="ARBA" id="ARBA00000085"/>
    </source>
</evidence>
<feature type="domain" description="Histidine kinase" evidence="4">
    <location>
        <begin position="2"/>
        <end position="214"/>
    </location>
</feature>
<name>A0AAU8S741_9FLAO</name>
<evidence type="ECO:0000256" key="2">
    <source>
        <dbReference type="ARBA" id="ARBA00012438"/>
    </source>
</evidence>
<dbReference type="SMART" id="SM00387">
    <property type="entry name" value="HATPase_c"/>
    <property type="match status" value="1"/>
</dbReference>
<dbReference type="RefSeq" id="WP_039326129.1">
    <property type="nucleotide sequence ID" value="NZ_CP009976.1"/>
</dbReference>
<dbReference type="InterPro" id="IPR004358">
    <property type="entry name" value="Sig_transdc_His_kin-like_C"/>
</dbReference>
<dbReference type="PROSITE" id="PS50109">
    <property type="entry name" value="HIS_KIN"/>
    <property type="match status" value="1"/>
</dbReference>
<dbReference type="InterPro" id="IPR003594">
    <property type="entry name" value="HATPase_dom"/>
</dbReference>
<dbReference type="InterPro" id="IPR003661">
    <property type="entry name" value="HisK_dim/P_dom"/>
</dbReference>